<comment type="caution">
    <text evidence="2">The sequence shown here is derived from an EMBL/GenBank/DDBJ whole genome shotgun (WGS) entry which is preliminary data.</text>
</comment>
<proteinExistence type="predicted"/>
<protein>
    <submittedName>
        <fullName evidence="2">Uncharacterized protein</fullName>
    </submittedName>
</protein>
<accession>A0A3L8S254</accession>
<evidence type="ECO:0000313" key="2">
    <source>
        <dbReference type="EMBL" id="RLV93765.1"/>
    </source>
</evidence>
<feature type="region of interest" description="Disordered" evidence="1">
    <location>
        <begin position="84"/>
        <end position="119"/>
    </location>
</feature>
<gene>
    <name evidence="2" type="ORF">DV515_00013378</name>
</gene>
<organism evidence="2 3">
    <name type="scientific">Chloebia gouldiae</name>
    <name type="common">Gouldian finch</name>
    <name type="synonym">Erythrura gouldiae</name>
    <dbReference type="NCBI Taxonomy" id="44316"/>
    <lineage>
        <taxon>Eukaryota</taxon>
        <taxon>Metazoa</taxon>
        <taxon>Chordata</taxon>
        <taxon>Craniata</taxon>
        <taxon>Vertebrata</taxon>
        <taxon>Euteleostomi</taxon>
        <taxon>Archelosauria</taxon>
        <taxon>Archosauria</taxon>
        <taxon>Dinosauria</taxon>
        <taxon>Saurischia</taxon>
        <taxon>Theropoda</taxon>
        <taxon>Coelurosauria</taxon>
        <taxon>Aves</taxon>
        <taxon>Neognathae</taxon>
        <taxon>Neoaves</taxon>
        <taxon>Telluraves</taxon>
        <taxon>Australaves</taxon>
        <taxon>Passeriformes</taxon>
        <taxon>Passeroidea</taxon>
        <taxon>Passeridae</taxon>
        <taxon>Chloebia</taxon>
    </lineage>
</organism>
<reference evidence="2 3" key="1">
    <citation type="journal article" date="2018" name="Proc. R. Soc. B">
        <title>A non-coding region near Follistatin controls head colour polymorphism in the Gouldian finch.</title>
        <authorList>
            <person name="Toomey M.B."/>
            <person name="Marques C.I."/>
            <person name="Andrade P."/>
            <person name="Araujo P.M."/>
            <person name="Sabatino S."/>
            <person name="Gazda M.A."/>
            <person name="Afonso S."/>
            <person name="Lopes R.J."/>
            <person name="Corbo J.C."/>
            <person name="Carneiro M."/>
        </authorList>
    </citation>
    <scope>NUCLEOTIDE SEQUENCE [LARGE SCALE GENOMIC DNA]</scope>
    <source>
        <strain evidence="2">Red01</strain>
        <tissue evidence="2">Muscle</tissue>
    </source>
</reference>
<keyword evidence="3" id="KW-1185">Reference proteome</keyword>
<evidence type="ECO:0000313" key="3">
    <source>
        <dbReference type="Proteomes" id="UP000276834"/>
    </source>
</evidence>
<name>A0A3L8S254_CHLGU</name>
<sequence>MPLCSRARAEERSRLTLRRLGSAGLELGVCLRWHSALQGEQLPSRSLRRCLETALAWSRDLAVARSCEGLARAGCGCSLRVCRHQSGPGEAPHEGSERSKRGCAEPGSFVNTEQLSPGL</sequence>
<dbReference type="Proteomes" id="UP000276834">
    <property type="component" value="Unassembled WGS sequence"/>
</dbReference>
<feature type="compositionally biased region" description="Polar residues" evidence="1">
    <location>
        <begin position="109"/>
        <end position="119"/>
    </location>
</feature>
<dbReference type="AlphaFoldDB" id="A0A3L8S254"/>
<dbReference type="EMBL" id="QUSF01000089">
    <property type="protein sequence ID" value="RLV93765.1"/>
    <property type="molecule type" value="Genomic_DNA"/>
</dbReference>
<evidence type="ECO:0000256" key="1">
    <source>
        <dbReference type="SAM" id="MobiDB-lite"/>
    </source>
</evidence>
<feature type="compositionally biased region" description="Basic and acidic residues" evidence="1">
    <location>
        <begin position="91"/>
        <end position="103"/>
    </location>
</feature>